<accession>A0A8J7J8V8</accession>
<dbReference type="InterPro" id="IPR003399">
    <property type="entry name" value="Mce/MlaD"/>
</dbReference>
<keyword evidence="1" id="KW-0812">Transmembrane</keyword>
<keyword evidence="1" id="KW-1133">Transmembrane helix</keyword>
<dbReference type="AlphaFoldDB" id="A0A8J7J8V8"/>
<dbReference type="Proteomes" id="UP000619079">
    <property type="component" value="Unassembled WGS sequence"/>
</dbReference>
<organism evidence="3 4">
    <name type="scientific">Sedimentitalea arenosa</name>
    <dbReference type="NCBI Taxonomy" id="2798803"/>
    <lineage>
        <taxon>Bacteria</taxon>
        <taxon>Pseudomonadati</taxon>
        <taxon>Pseudomonadota</taxon>
        <taxon>Alphaproteobacteria</taxon>
        <taxon>Rhodobacterales</taxon>
        <taxon>Paracoccaceae</taxon>
        <taxon>Sedimentitalea</taxon>
    </lineage>
</organism>
<evidence type="ECO:0000259" key="2">
    <source>
        <dbReference type="Pfam" id="PF02470"/>
    </source>
</evidence>
<reference evidence="3" key="1">
    <citation type="submission" date="2020-12" db="EMBL/GenBank/DDBJ databases">
        <title>Sedimentitalea sp. nov., isolated from sand in Incheon.</title>
        <authorList>
            <person name="Kim W."/>
        </authorList>
    </citation>
    <scope>NUCLEOTIDE SEQUENCE</scope>
    <source>
        <strain evidence="3">CAU 1593</strain>
    </source>
</reference>
<dbReference type="PANTHER" id="PTHR36698">
    <property type="entry name" value="BLL5892 PROTEIN"/>
    <property type="match status" value="1"/>
</dbReference>
<evidence type="ECO:0000313" key="3">
    <source>
        <dbReference type="EMBL" id="MBJ6373445.1"/>
    </source>
</evidence>
<gene>
    <name evidence="3" type="ORF">JF290_18105</name>
</gene>
<keyword evidence="1" id="KW-0472">Membrane</keyword>
<feature type="transmembrane region" description="Helical" evidence="1">
    <location>
        <begin position="7"/>
        <end position="28"/>
    </location>
</feature>
<dbReference type="RefSeq" id="WP_199026316.1">
    <property type="nucleotide sequence ID" value="NZ_JAELVR010000013.1"/>
</dbReference>
<evidence type="ECO:0000256" key="1">
    <source>
        <dbReference type="SAM" id="Phobius"/>
    </source>
</evidence>
<feature type="domain" description="Mce/MlaD" evidence="2">
    <location>
        <begin position="40"/>
        <end position="113"/>
    </location>
</feature>
<protein>
    <submittedName>
        <fullName evidence="3">MCE family protein</fullName>
    </submittedName>
</protein>
<sequence>METRANFILIGAFTLLGIIGSLIFLIWLSSVQLDRQYASYGILFDDVTGLAASGDVVFNGINVGRVIELRISETNPSKVYVGIEVDASTPVRTDTVAQLSSSGVTGVSFISLSNTRSDAPPLTTEDGSPPIIRSRRSTVQQLVEDAPDLLTEVTELIKQFQALTGPDNQAFVGSILKNLDAASGDLQQALADFSQITGTVGTATEQITLFTSRLDSISAQLETTLGNADKTLASATGAFDTVSETVSNSGTAIQSAQGAFAQAESLMRDEIPDIVARISDTVDSLNLAVTSLSSRGDDTLAGFDQMADLANARLTELETTLNEADTAFVAVTEAADSFYALVDGDGTLLVSEARTVLASAGRALTNVETVIETDVPALVSDIRGATATASQAVDRVAADLTGLTARLDPLAADAQGALTTATRVLERAGSTLDGLDETLAAADGALSAAEMAFDAASGVLATDLGPTLEDIRSAAARINEATARVSDDIPAVTSDLRDLIARADAVVAEVQTTVGQAAPGIRTFTGTGLSELSRLGTEARSLVRSLEQLVRRIERDPARFFLEDRVPEYRR</sequence>
<keyword evidence="4" id="KW-1185">Reference proteome</keyword>
<proteinExistence type="predicted"/>
<dbReference type="EMBL" id="JAELVR010000013">
    <property type="protein sequence ID" value="MBJ6373445.1"/>
    <property type="molecule type" value="Genomic_DNA"/>
</dbReference>
<evidence type="ECO:0000313" key="4">
    <source>
        <dbReference type="Proteomes" id="UP000619079"/>
    </source>
</evidence>
<name>A0A8J7J8V8_9RHOB</name>
<comment type="caution">
    <text evidence="3">The sequence shown here is derived from an EMBL/GenBank/DDBJ whole genome shotgun (WGS) entry which is preliminary data.</text>
</comment>
<dbReference type="PANTHER" id="PTHR36698:SF2">
    <property type="entry name" value="MCE_MLAD DOMAIN-CONTAINING PROTEIN"/>
    <property type="match status" value="1"/>
</dbReference>
<dbReference type="Pfam" id="PF02470">
    <property type="entry name" value="MlaD"/>
    <property type="match status" value="1"/>
</dbReference>